<dbReference type="RefSeq" id="WP_111165377.1">
    <property type="nucleotide sequence ID" value="NZ_POUA01000009.1"/>
</dbReference>
<evidence type="ECO:0000259" key="1">
    <source>
        <dbReference type="Pfam" id="PF05050"/>
    </source>
</evidence>
<name>A0A2W2HWX1_9ACTN</name>
<dbReference type="SUPFAM" id="SSF53335">
    <property type="entry name" value="S-adenosyl-L-methionine-dependent methyltransferases"/>
    <property type="match status" value="1"/>
</dbReference>
<reference evidence="2 3" key="1">
    <citation type="submission" date="2018-01" db="EMBL/GenBank/DDBJ databases">
        <title>Draft genome sequence of Sphaerisporangium sp. 7K107.</title>
        <authorList>
            <person name="Sahin N."/>
            <person name="Saygin H."/>
            <person name="Ay H."/>
        </authorList>
    </citation>
    <scope>NUCLEOTIDE SEQUENCE [LARGE SCALE GENOMIC DNA]</scope>
    <source>
        <strain evidence="2 3">7K107</strain>
    </source>
</reference>
<dbReference type="NCBIfam" id="TIGR01444">
    <property type="entry name" value="fkbM_fam"/>
    <property type="match status" value="1"/>
</dbReference>
<keyword evidence="3" id="KW-1185">Reference proteome</keyword>
<sequence>MLRLSMAAMVAHTLSRESELRGLAQLVRPGDICLDIGAAYGMYTFSLARLVGPTGQVHSFEPLRFPYQILESARRVAAAGHVITTNAALGPSNGRQRLCLPYRFGLPNHGWAHLETGLKNPGDGKILEVPVYSIDHICETRRLPFVTFMKVDVEGFESAVLTGGIRTIERHRPGLLLEIEERHLAKYGMTAADVAEPLLGMGYRMYIRWRGRWQKTNEVTGHRRNYLFSDRLS</sequence>
<gene>
    <name evidence="2" type="ORF">C1I98_02315</name>
</gene>
<comment type="caution">
    <text evidence="2">The sequence shown here is derived from an EMBL/GenBank/DDBJ whole genome shotgun (WGS) entry which is preliminary data.</text>
</comment>
<dbReference type="Pfam" id="PF05050">
    <property type="entry name" value="Methyltransf_21"/>
    <property type="match status" value="1"/>
</dbReference>
<organism evidence="2 3">
    <name type="scientific">Spongiactinospora gelatinilytica</name>
    <dbReference type="NCBI Taxonomy" id="2666298"/>
    <lineage>
        <taxon>Bacteria</taxon>
        <taxon>Bacillati</taxon>
        <taxon>Actinomycetota</taxon>
        <taxon>Actinomycetes</taxon>
        <taxon>Streptosporangiales</taxon>
        <taxon>Streptosporangiaceae</taxon>
        <taxon>Spongiactinospora</taxon>
    </lineage>
</organism>
<dbReference type="Gene3D" id="3.40.50.150">
    <property type="entry name" value="Vaccinia Virus protein VP39"/>
    <property type="match status" value="1"/>
</dbReference>
<evidence type="ECO:0000313" key="3">
    <source>
        <dbReference type="Proteomes" id="UP000248544"/>
    </source>
</evidence>
<keyword evidence="2" id="KW-0808">Transferase</keyword>
<dbReference type="GO" id="GO:0008168">
    <property type="term" value="F:methyltransferase activity"/>
    <property type="evidence" value="ECO:0007669"/>
    <property type="project" value="UniProtKB-KW"/>
</dbReference>
<dbReference type="InterPro" id="IPR006342">
    <property type="entry name" value="FkbM_mtfrase"/>
</dbReference>
<dbReference type="EMBL" id="POUA01000009">
    <property type="protein sequence ID" value="PZG56025.1"/>
    <property type="molecule type" value="Genomic_DNA"/>
</dbReference>
<dbReference type="InterPro" id="IPR052514">
    <property type="entry name" value="SAM-dependent_MTase"/>
</dbReference>
<evidence type="ECO:0000313" key="2">
    <source>
        <dbReference type="EMBL" id="PZG56025.1"/>
    </source>
</evidence>
<accession>A0A2W2HWX1</accession>
<dbReference type="GO" id="GO:0032259">
    <property type="term" value="P:methylation"/>
    <property type="evidence" value="ECO:0007669"/>
    <property type="project" value="UniProtKB-KW"/>
</dbReference>
<dbReference type="Proteomes" id="UP000248544">
    <property type="component" value="Unassembled WGS sequence"/>
</dbReference>
<dbReference type="InterPro" id="IPR029063">
    <property type="entry name" value="SAM-dependent_MTases_sf"/>
</dbReference>
<keyword evidence="2" id="KW-0489">Methyltransferase</keyword>
<proteinExistence type="predicted"/>
<dbReference type="AlphaFoldDB" id="A0A2W2HWX1"/>
<dbReference type="PANTHER" id="PTHR34203">
    <property type="entry name" value="METHYLTRANSFERASE, FKBM FAMILY PROTEIN"/>
    <property type="match status" value="1"/>
</dbReference>
<feature type="domain" description="Methyltransferase FkbM" evidence="1">
    <location>
        <begin position="35"/>
        <end position="205"/>
    </location>
</feature>
<dbReference type="PANTHER" id="PTHR34203:SF15">
    <property type="entry name" value="SLL1173 PROTEIN"/>
    <property type="match status" value="1"/>
</dbReference>
<protein>
    <submittedName>
        <fullName evidence="2">FkbM family methyltransferase</fullName>
    </submittedName>
</protein>